<feature type="binding site" description="axial binding residue" evidence="5">
    <location>
        <position position="486"/>
    </location>
    <ligand>
        <name>heme</name>
        <dbReference type="ChEBI" id="CHEBI:30413"/>
    </ligand>
    <ligandPart>
        <name>Fe</name>
        <dbReference type="ChEBI" id="CHEBI:18248"/>
    </ligandPart>
</feature>
<keyword evidence="6" id="KW-0472">Membrane</keyword>
<dbReference type="PANTHER" id="PTHR24305">
    <property type="entry name" value="CYTOCHROME P450"/>
    <property type="match status" value="1"/>
</dbReference>
<dbReference type="SUPFAM" id="SSF48264">
    <property type="entry name" value="Cytochrome P450"/>
    <property type="match status" value="1"/>
</dbReference>
<dbReference type="GO" id="GO:0004497">
    <property type="term" value="F:monooxygenase activity"/>
    <property type="evidence" value="ECO:0007669"/>
    <property type="project" value="InterPro"/>
</dbReference>
<evidence type="ECO:0000256" key="2">
    <source>
        <dbReference type="ARBA" id="ARBA00010617"/>
    </source>
</evidence>
<proteinExistence type="inferred from homology"/>
<keyword evidence="4 5" id="KW-0408">Iron</keyword>
<reference evidence="7" key="1">
    <citation type="journal article" date="2020" name="Stud. Mycol.">
        <title>101 Dothideomycetes genomes: a test case for predicting lifestyles and emergence of pathogens.</title>
        <authorList>
            <person name="Haridas S."/>
            <person name="Albert R."/>
            <person name="Binder M."/>
            <person name="Bloem J."/>
            <person name="Labutti K."/>
            <person name="Salamov A."/>
            <person name="Andreopoulos B."/>
            <person name="Baker S."/>
            <person name="Barry K."/>
            <person name="Bills G."/>
            <person name="Bluhm B."/>
            <person name="Cannon C."/>
            <person name="Castanera R."/>
            <person name="Culley D."/>
            <person name="Daum C."/>
            <person name="Ezra D."/>
            <person name="Gonzalez J."/>
            <person name="Henrissat B."/>
            <person name="Kuo A."/>
            <person name="Liang C."/>
            <person name="Lipzen A."/>
            <person name="Lutzoni F."/>
            <person name="Magnuson J."/>
            <person name="Mondo S."/>
            <person name="Nolan M."/>
            <person name="Ohm R."/>
            <person name="Pangilinan J."/>
            <person name="Park H.-J."/>
            <person name="Ramirez L."/>
            <person name="Alfaro M."/>
            <person name="Sun H."/>
            <person name="Tritt A."/>
            <person name="Yoshinaga Y."/>
            <person name="Zwiers L.-H."/>
            <person name="Turgeon B."/>
            <person name="Goodwin S."/>
            <person name="Spatafora J."/>
            <person name="Crous P."/>
            <person name="Grigoriev I."/>
        </authorList>
    </citation>
    <scope>NUCLEOTIDE SEQUENCE</scope>
    <source>
        <strain evidence="7">CBS 113979</strain>
    </source>
</reference>
<evidence type="ECO:0000313" key="7">
    <source>
        <dbReference type="EMBL" id="KAF1981537.1"/>
    </source>
</evidence>
<evidence type="ECO:0000256" key="5">
    <source>
        <dbReference type="PIRSR" id="PIRSR602403-1"/>
    </source>
</evidence>
<keyword evidence="3 5" id="KW-0479">Metal-binding</keyword>
<dbReference type="EMBL" id="ML977197">
    <property type="protein sequence ID" value="KAF1981537.1"/>
    <property type="molecule type" value="Genomic_DNA"/>
</dbReference>
<dbReference type="GO" id="GO:0016705">
    <property type="term" value="F:oxidoreductase activity, acting on paired donors, with incorporation or reduction of molecular oxygen"/>
    <property type="evidence" value="ECO:0007669"/>
    <property type="project" value="InterPro"/>
</dbReference>
<evidence type="ECO:0000256" key="3">
    <source>
        <dbReference type="ARBA" id="ARBA00022723"/>
    </source>
</evidence>
<dbReference type="PRINTS" id="PR00385">
    <property type="entry name" value="P450"/>
</dbReference>
<dbReference type="InterPro" id="IPR050121">
    <property type="entry name" value="Cytochrome_P450_monoxygenase"/>
</dbReference>
<accession>A0A6G1GLA4</accession>
<protein>
    <submittedName>
        <fullName evidence="7">Cytochrome P450</fullName>
    </submittedName>
</protein>
<dbReference type="GO" id="GO:0005506">
    <property type="term" value="F:iron ion binding"/>
    <property type="evidence" value="ECO:0007669"/>
    <property type="project" value="InterPro"/>
</dbReference>
<dbReference type="InterPro" id="IPR001128">
    <property type="entry name" value="Cyt_P450"/>
</dbReference>
<sequence>MASTPMVIFIASFIASAFLKQSFPEHTLANSAFWTGLVIYLFSFSSFFVYRVIVYPKLISPLRHIPQPSNPSLLLGQFPRIHREQNGAPHRAWIEEVPNDGLIRYTHIFNSERVMVTSPKALAEVLVTKNYEFIKPVNIRHGLGRLLGIGILLAEGDEHKRQRKSLMPAFSYRHVKDLYPTFWAKAKEGADAIRKGIDSPESSDEKPSDVVNLRDWASRTTLDIIGLAGMGHDFNAIQNPESELNKIYRQVFSPDRGQRAIQLIGLIIPFAIVRRLPLKRNFQINEAAEKIKQVCRRLIAEKKQKLQKGQTGTDILSVALESSGFSDEDLVNQLMTFLAAGHETTASSMTWASYWLCRYPEVQQRLREEIRANLPSLSDTDATISSADVDSCHYLHAVCNEILRLSPPVALTMRVAANDSSIQGQFIPRGTTIVLSPWAVNTSRELWGDDAHQFNPDRWMGAGKANSGGAESNYAMMTFLHGPRSCIGQGFAKAEFACLLAAWIGRFEIELADKDYVLDVQSGVTSRPKGMDVKMRAVEGW</sequence>
<evidence type="ECO:0000313" key="8">
    <source>
        <dbReference type="Proteomes" id="UP000800041"/>
    </source>
</evidence>
<feature type="transmembrane region" description="Helical" evidence="6">
    <location>
        <begin position="32"/>
        <end position="53"/>
    </location>
</feature>
<dbReference type="Gene3D" id="1.10.630.10">
    <property type="entry name" value="Cytochrome P450"/>
    <property type="match status" value="1"/>
</dbReference>
<organism evidence="7 8">
    <name type="scientific">Aulographum hederae CBS 113979</name>
    <dbReference type="NCBI Taxonomy" id="1176131"/>
    <lineage>
        <taxon>Eukaryota</taxon>
        <taxon>Fungi</taxon>
        <taxon>Dikarya</taxon>
        <taxon>Ascomycota</taxon>
        <taxon>Pezizomycotina</taxon>
        <taxon>Dothideomycetes</taxon>
        <taxon>Pleosporomycetidae</taxon>
        <taxon>Aulographales</taxon>
        <taxon>Aulographaceae</taxon>
    </lineage>
</organism>
<keyword evidence="6" id="KW-0812">Transmembrane</keyword>
<dbReference type="Proteomes" id="UP000800041">
    <property type="component" value="Unassembled WGS sequence"/>
</dbReference>
<evidence type="ECO:0000256" key="1">
    <source>
        <dbReference type="ARBA" id="ARBA00001971"/>
    </source>
</evidence>
<comment type="cofactor">
    <cofactor evidence="1 5">
        <name>heme</name>
        <dbReference type="ChEBI" id="CHEBI:30413"/>
    </cofactor>
</comment>
<gene>
    <name evidence="7" type="ORF">K402DRAFT_342221</name>
</gene>
<dbReference type="PRINTS" id="PR00465">
    <property type="entry name" value="EP450IV"/>
</dbReference>
<evidence type="ECO:0000256" key="6">
    <source>
        <dbReference type="SAM" id="Phobius"/>
    </source>
</evidence>
<keyword evidence="6" id="KW-1133">Transmembrane helix</keyword>
<dbReference type="PANTHER" id="PTHR24305:SF227">
    <property type="entry name" value="P450, PUTATIVE (EUROFUNG)-RELATED"/>
    <property type="match status" value="1"/>
</dbReference>
<dbReference type="CDD" id="cd11069">
    <property type="entry name" value="CYP_FUM15-like"/>
    <property type="match status" value="1"/>
</dbReference>
<keyword evidence="5" id="KW-0349">Heme</keyword>
<dbReference type="InterPro" id="IPR002403">
    <property type="entry name" value="Cyt_P450_E_grp-IV"/>
</dbReference>
<dbReference type="GO" id="GO:0020037">
    <property type="term" value="F:heme binding"/>
    <property type="evidence" value="ECO:0007669"/>
    <property type="project" value="InterPro"/>
</dbReference>
<dbReference type="AlphaFoldDB" id="A0A6G1GLA4"/>
<dbReference type="Pfam" id="PF00067">
    <property type="entry name" value="p450"/>
    <property type="match status" value="1"/>
</dbReference>
<keyword evidence="8" id="KW-1185">Reference proteome</keyword>
<name>A0A6G1GLA4_9PEZI</name>
<dbReference type="FunFam" id="1.10.630.10:FF:000051">
    <property type="entry name" value="Cytochrome P450 monooxygenase (Fum15)"/>
    <property type="match status" value="1"/>
</dbReference>
<evidence type="ECO:0000256" key="4">
    <source>
        <dbReference type="ARBA" id="ARBA00023004"/>
    </source>
</evidence>
<comment type="similarity">
    <text evidence="2">Belongs to the cytochrome P450 family.</text>
</comment>
<dbReference type="OrthoDB" id="1470350at2759"/>
<dbReference type="InterPro" id="IPR036396">
    <property type="entry name" value="Cyt_P450_sf"/>
</dbReference>